<dbReference type="AlphaFoldDB" id="A0A1G7JXL9"/>
<organism evidence="2 3">
    <name type="scientific">Bradyrhizobium brasilense</name>
    <dbReference type="NCBI Taxonomy" id="1419277"/>
    <lineage>
        <taxon>Bacteria</taxon>
        <taxon>Pseudomonadati</taxon>
        <taxon>Pseudomonadota</taxon>
        <taxon>Alphaproteobacteria</taxon>
        <taxon>Hyphomicrobiales</taxon>
        <taxon>Nitrobacteraceae</taxon>
        <taxon>Bradyrhizobium</taxon>
    </lineage>
</organism>
<evidence type="ECO:0000256" key="1">
    <source>
        <dbReference type="SAM" id="MobiDB-lite"/>
    </source>
</evidence>
<dbReference type="EMBL" id="FMZW01000050">
    <property type="protein sequence ID" value="SDF29564.1"/>
    <property type="molecule type" value="Genomic_DNA"/>
</dbReference>
<proteinExistence type="predicted"/>
<dbReference type="Proteomes" id="UP000199245">
    <property type="component" value="Unassembled WGS sequence"/>
</dbReference>
<name>A0A1G7JXL9_9BRAD</name>
<feature type="compositionally biased region" description="Polar residues" evidence="1">
    <location>
        <begin position="67"/>
        <end position="78"/>
    </location>
</feature>
<evidence type="ECO:0000313" key="2">
    <source>
        <dbReference type="EMBL" id="SDF29564.1"/>
    </source>
</evidence>
<accession>A0A1G7JXL9</accession>
<feature type="region of interest" description="Disordered" evidence="1">
    <location>
        <begin position="52"/>
        <end position="78"/>
    </location>
</feature>
<sequence length="78" mass="8725">MLNAAERSIFARRHPPRIPVWILKFQLGEIGTFPPRLCDTRVIRALQSILDIGNSPENDHDGDDQTKYASNNPGPGQT</sequence>
<feature type="compositionally biased region" description="Basic and acidic residues" evidence="1">
    <location>
        <begin position="57"/>
        <end position="66"/>
    </location>
</feature>
<reference evidence="2 3" key="1">
    <citation type="submission" date="2016-10" db="EMBL/GenBank/DDBJ databases">
        <authorList>
            <person name="de Groot N.N."/>
        </authorList>
    </citation>
    <scope>NUCLEOTIDE SEQUENCE [LARGE SCALE GENOMIC DNA]</scope>
    <source>
        <strain evidence="2 3">R5</strain>
    </source>
</reference>
<protein>
    <submittedName>
        <fullName evidence="2">Uncharacterized protein</fullName>
    </submittedName>
</protein>
<gene>
    <name evidence="2" type="ORF">SAMN05216337_105045</name>
</gene>
<evidence type="ECO:0000313" key="3">
    <source>
        <dbReference type="Proteomes" id="UP000199245"/>
    </source>
</evidence>